<dbReference type="GO" id="GO:0016705">
    <property type="term" value="F:oxidoreductase activity, acting on paired donors, with incorporation or reduction of molecular oxygen"/>
    <property type="evidence" value="ECO:0007669"/>
    <property type="project" value="InterPro"/>
</dbReference>
<evidence type="ECO:0000256" key="1">
    <source>
        <dbReference type="ARBA" id="ARBA00001971"/>
    </source>
</evidence>
<keyword evidence="6" id="KW-0408">Iron</keyword>
<dbReference type="GO" id="GO:0020037">
    <property type="term" value="F:heme binding"/>
    <property type="evidence" value="ECO:0007669"/>
    <property type="project" value="InterPro"/>
</dbReference>
<comment type="similarity">
    <text evidence="2">Belongs to the cytochrome P450 family.</text>
</comment>
<protein>
    <recommendedName>
        <fullName evidence="11">Cytochrome P450</fullName>
    </recommendedName>
</protein>
<dbReference type="InterPro" id="IPR001128">
    <property type="entry name" value="Cyt_P450"/>
</dbReference>
<keyword evidence="7" id="KW-0503">Monooxygenase</keyword>
<keyword evidence="8" id="KW-0472">Membrane</keyword>
<dbReference type="SUPFAM" id="SSF48264">
    <property type="entry name" value="Cytochrome P450"/>
    <property type="match status" value="1"/>
</dbReference>
<dbReference type="GO" id="GO:0005506">
    <property type="term" value="F:iron ion binding"/>
    <property type="evidence" value="ECO:0007669"/>
    <property type="project" value="InterPro"/>
</dbReference>
<keyword evidence="8" id="KW-0812">Transmembrane</keyword>
<dbReference type="PANTHER" id="PTHR24296">
    <property type="entry name" value="CYTOCHROME P450"/>
    <property type="match status" value="1"/>
</dbReference>
<keyword evidence="5" id="KW-0560">Oxidoreductase</keyword>
<evidence type="ECO:0000256" key="5">
    <source>
        <dbReference type="ARBA" id="ARBA00023002"/>
    </source>
</evidence>
<dbReference type="AlphaFoldDB" id="A0A2P5XLF5"/>
<dbReference type="Proteomes" id="UP000239757">
    <property type="component" value="Unassembled WGS sequence"/>
</dbReference>
<reference evidence="9 10" key="1">
    <citation type="submission" date="2015-01" db="EMBL/GenBank/DDBJ databases">
        <title>Genome of allotetraploid Gossypium barbadense reveals genomic plasticity and fiber elongation in cotton evolution.</title>
        <authorList>
            <person name="Chen X."/>
            <person name="Liu X."/>
            <person name="Zhao B."/>
            <person name="Zheng H."/>
            <person name="Hu Y."/>
            <person name="Lu G."/>
            <person name="Yang C."/>
            <person name="Chen J."/>
            <person name="Shan C."/>
            <person name="Zhang L."/>
            <person name="Zhou Y."/>
            <person name="Wang L."/>
            <person name="Guo W."/>
            <person name="Bai Y."/>
            <person name="Ruan J."/>
            <person name="Shangguan X."/>
            <person name="Mao Y."/>
            <person name="Jiang J."/>
            <person name="Zhu Y."/>
            <person name="Lei J."/>
            <person name="Kang H."/>
            <person name="Chen S."/>
            <person name="He X."/>
            <person name="Wang R."/>
            <person name="Wang Y."/>
            <person name="Chen J."/>
            <person name="Wang L."/>
            <person name="Yu S."/>
            <person name="Wang B."/>
            <person name="Wei J."/>
            <person name="Song S."/>
            <person name="Lu X."/>
            <person name="Gao Z."/>
            <person name="Gu W."/>
            <person name="Deng X."/>
            <person name="Ma D."/>
            <person name="Wang S."/>
            <person name="Liang W."/>
            <person name="Fang L."/>
            <person name="Cai C."/>
            <person name="Zhu X."/>
            <person name="Zhou B."/>
            <person name="Zhang Y."/>
            <person name="Chen Z."/>
            <person name="Xu S."/>
            <person name="Zhu R."/>
            <person name="Wang S."/>
            <person name="Zhang T."/>
            <person name="Zhao G."/>
        </authorList>
    </citation>
    <scope>NUCLEOTIDE SEQUENCE [LARGE SCALE GENOMIC DNA]</scope>
    <source>
        <strain evidence="10">cv. Xinhai21</strain>
        <tissue evidence="9">Leaf</tissue>
    </source>
</reference>
<accession>A0A2P5XLF5</accession>
<dbReference type="Pfam" id="PF00067">
    <property type="entry name" value="p450"/>
    <property type="match status" value="1"/>
</dbReference>
<dbReference type="EMBL" id="KZ664638">
    <property type="protein sequence ID" value="PPS04181.1"/>
    <property type="molecule type" value="Genomic_DNA"/>
</dbReference>
<dbReference type="InterPro" id="IPR036396">
    <property type="entry name" value="Cyt_P450_sf"/>
</dbReference>
<dbReference type="Gene3D" id="1.10.630.10">
    <property type="entry name" value="Cytochrome P450"/>
    <property type="match status" value="1"/>
</dbReference>
<dbReference type="OrthoDB" id="1470350at2759"/>
<keyword evidence="8" id="KW-1133">Transmembrane helix</keyword>
<keyword evidence="3" id="KW-0349">Heme</keyword>
<evidence type="ECO:0000256" key="7">
    <source>
        <dbReference type="ARBA" id="ARBA00023033"/>
    </source>
</evidence>
<evidence type="ECO:0000256" key="8">
    <source>
        <dbReference type="SAM" id="Phobius"/>
    </source>
</evidence>
<organism evidence="9 10">
    <name type="scientific">Gossypium barbadense</name>
    <name type="common">Sea Island cotton</name>
    <name type="synonym">Hibiscus barbadensis</name>
    <dbReference type="NCBI Taxonomy" id="3634"/>
    <lineage>
        <taxon>Eukaryota</taxon>
        <taxon>Viridiplantae</taxon>
        <taxon>Streptophyta</taxon>
        <taxon>Embryophyta</taxon>
        <taxon>Tracheophyta</taxon>
        <taxon>Spermatophyta</taxon>
        <taxon>Magnoliopsida</taxon>
        <taxon>eudicotyledons</taxon>
        <taxon>Gunneridae</taxon>
        <taxon>Pentapetalae</taxon>
        <taxon>rosids</taxon>
        <taxon>malvids</taxon>
        <taxon>Malvales</taxon>
        <taxon>Malvaceae</taxon>
        <taxon>Malvoideae</taxon>
        <taxon>Gossypium</taxon>
    </lineage>
</organism>
<evidence type="ECO:0000256" key="2">
    <source>
        <dbReference type="ARBA" id="ARBA00010617"/>
    </source>
</evidence>
<gene>
    <name evidence="9" type="ORF">GOBAR_AA16494</name>
</gene>
<sequence>MADFDPLNGISLLLPLLALLSLCFLPFIFFPIFRRQKQAPPRKNPTPQSYPIIGNLPGFLRNRHRFHDWIADMLSQTPTSTLQVNTFLNLSPGVCTANPATSTTSSSPISPTTSKALGSTISSTTSSATAYSVSTAISGLCNGSSRVTNSTPNHSNLDQNLVPYLYTACNENRIIDLQEILQRFSFINICKVAFGVDIESMDNSGFAKAFNDAVDICSSRFFAPIPAVWRIKRSLNIGSEKKLKESIKIIDDFSFEIIKSKAKQEQYDWRNQDLLSRFMAKTSSEIEFDDEAKKRKFLRDVIISFILAGKDSTSTALTSFFWLVNGHPHCDRLILNEVTTLDPTFTYDDLKSLNYLHAALSESLRLFPPVPINSRLTVSDDVWPDGTHVLKDGSLIILLTLWVGWRKCGALIVENLNPKDGCTVVMAFLSRPISLNFRRFIVGPGRVWVKIRLLYR</sequence>
<feature type="transmembrane region" description="Helical" evidence="8">
    <location>
        <begin position="12"/>
        <end position="33"/>
    </location>
</feature>
<evidence type="ECO:0000256" key="6">
    <source>
        <dbReference type="ARBA" id="ARBA00023004"/>
    </source>
</evidence>
<evidence type="ECO:0008006" key="11">
    <source>
        <dbReference type="Google" id="ProtNLM"/>
    </source>
</evidence>
<proteinExistence type="inferred from homology"/>
<name>A0A2P5XLF5_GOSBA</name>
<comment type="cofactor">
    <cofactor evidence="1">
        <name>heme</name>
        <dbReference type="ChEBI" id="CHEBI:30413"/>
    </cofactor>
</comment>
<evidence type="ECO:0000313" key="9">
    <source>
        <dbReference type="EMBL" id="PPS04181.1"/>
    </source>
</evidence>
<keyword evidence="4" id="KW-0479">Metal-binding</keyword>
<evidence type="ECO:0000313" key="10">
    <source>
        <dbReference type="Proteomes" id="UP000239757"/>
    </source>
</evidence>
<evidence type="ECO:0000256" key="4">
    <source>
        <dbReference type="ARBA" id="ARBA00022723"/>
    </source>
</evidence>
<dbReference type="GO" id="GO:0004497">
    <property type="term" value="F:monooxygenase activity"/>
    <property type="evidence" value="ECO:0007669"/>
    <property type="project" value="UniProtKB-KW"/>
</dbReference>
<evidence type="ECO:0000256" key="3">
    <source>
        <dbReference type="ARBA" id="ARBA00022617"/>
    </source>
</evidence>